<dbReference type="InterPro" id="IPR042885">
    <property type="entry name" value="HIPP47/16"/>
</dbReference>
<dbReference type="PANTHER" id="PTHR46932">
    <property type="entry name" value="HEAVY METAL-ASSOCIATED ISOPRENYLATED PLANT PROTEIN 47"/>
    <property type="match status" value="1"/>
</dbReference>
<feature type="non-terminal residue" evidence="2">
    <location>
        <position position="1"/>
    </location>
</feature>
<dbReference type="EMBL" id="DF973187">
    <property type="protein sequence ID" value="GAU18575.1"/>
    <property type="molecule type" value="Genomic_DNA"/>
</dbReference>
<organism evidence="2 3">
    <name type="scientific">Trifolium subterraneum</name>
    <name type="common">Subterranean clover</name>
    <dbReference type="NCBI Taxonomy" id="3900"/>
    <lineage>
        <taxon>Eukaryota</taxon>
        <taxon>Viridiplantae</taxon>
        <taxon>Streptophyta</taxon>
        <taxon>Embryophyta</taxon>
        <taxon>Tracheophyta</taxon>
        <taxon>Spermatophyta</taxon>
        <taxon>Magnoliopsida</taxon>
        <taxon>eudicotyledons</taxon>
        <taxon>Gunneridae</taxon>
        <taxon>Pentapetalae</taxon>
        <taxon>rosids</taxon>
        <taxon>fabids</taxon>
        <taxon>Fabales</taxon>
        <taxon>Fabaceae</taxon>
        <taxon>Papilionoideae</taxon>
        <taxon>50 kb inversion clade</taxon>
        <taxon>NPAAA clade</taxon>
        <taxon>Hologalegina</taxon>
        <taxon>IRL clade</taxon>
        <taxon>Trifolieae</taxon>
        <taxon>Trifolium</taxon>
    </lineage>
</organism>
<dbReference type="InterPro" id="IPR006121">
    <property type="entry name" value="HMA_dom"/>
</dbReference>
<evidence type="ECO:0000259" key="1">
    <source>
        <dbReference type="PROSITE" id="PS50846"/>
    </source>
</evidence>
<dbReference type="Gene3D" id="3.30.70.100">
    <property type="match status" value="1"/>
</dbReference>
<sequence length="119" mass="13053">QKIVIKVQLMNTSKSRSNAMKIAVGMLGVESAAIGGVNNDQIEVIGDMDPVRLTNLLRKRFCRAELLSVGPVPVEKKEQKKEKKEDPVVPCSCPPYYAYPPPIPMCVACPCEEPSHCSI</sequence>
<keyword evidence="3" id="KW-1185">Reference proteome</keyword>
<dbReference type="PROSITE" id="PS50846">
    <property type="entry name" value="HMA_2"/>
    <property type="match status" value="1"/>
</dbReference>
<feature type="domain" description="HMA" evidence="1">
    <location>
        <begin position="1"/>
        <end position="69"/>
    </location>
</feature>
<dbReference type="OrthoDB" id="692882at2759"/>
<accession>A0A2Z6MQV8</accession>
<reference evidence="3" key="1">
    <citation type="journal article" date="2017" name="Front. Plant Sci.">
        <title>Climate Clever Clovers: New Paradigm to Reduce the Environmental Footprint of Ruminants by Breeding Low Methanogenic Forages Utilizing Haplotype Variation.</title>
        <authorList>
            <person name="Kaur P."/>
            <person name="Appels R."/>
            <person name="Bayer P.E."/>
            <person name="Keeble-Gagnere G."/>
            <person name="Wang J."/>
            <person name="Hirakawa H."/>
            <person name="Shirasawa K."/>
            <person name="Vercoe P."/>
            <person name="Stefanova K."/>
            <person name="Durmic Z."/>
            <person name="Nichols P."/>
            <person name="Revell C."/>
            <person name="Isobe S.N."/>
            <person name="Edwards D."/>
            <person name="Erskine W."/>
        </authorList>
    </citation>
    <scope>NUCLEOTIDE SEQUENCE [LARGE SCALE GENOMIC DNA]</scope>
    <source>
        <strain evidence="3">cv. Daliak</strain>
    </source>
</reference>
<dbReference type="GO" id="GO:0046872">
    <property type="term" value="F:metal ion binding"/>
    <property type="evidence" value="ECO:0007669"/>
    <property type="project" value="InterPro"/>
</dbReference>
<evidence type="ECO:0000313" key="3">
    <source>
        <dbReference type="Proteomes" id="UP000242715"/>
    </source>
</evidence>
<evidence type="ECO:0000313" key="2">
    <source>
        <dbReference type="EMBL" id="GAU18575.1"/>
    </source>
</evidence>
<feature type="non-terminal residue" evidence="2">
    <location>
        <position position="119"/>
    </location>
</feature>
<dbReference type="Proteomes" id="UP000242715">
    <property type="component" value="Unassembled WGS sequence"/>
</dbReference>
<protein>
    <recommendedName>
        <fullName evidence="1">HMA domain-containing protein</fullName>
    </recommendedName>
</protein>
<name>A0A2Z6MQV8_TRISU</name>
<gene>
    <name evidence="2" type="ORF">TSUD_325670</name>
</gene>
<dbReference type="PANTHER" id="PTHR46932:SF12">
    <property type="entry name" value="HEAVY METAL-ASSOCIATED ISOPRENYLATED PLANT PROTEIN 47"/>
    <property type="match status" value="1"/>
</dbReference>
<dbReference type="AlphaFoldDB" id="A0A2Z6MQV8"/>
<proteinExistence type="predicted"/>